<reference evidence="3" key="1">
    <citation type="journal article" date="2019" name="Int. J. Syst. Evol. Microbiol.">
        <title>The Global Catalogue of Microorganisms (GCM) 10K type strain sequencing project: providing services to taxonomists for standard genome sequencing and annotation.</title>
        <authorList>
            <consortium name="The Broad Institute Genomics Platform"/>
            <consortium name="The Broad Institute Genome Sequencing Center for Infectious Disease"/>
            <person name="Wu L."/>
            <person name="Ma J."/>
        </authorList>
    </citation>
    <scope>NUCLEOTIDE SEQUENCE [LARGE SCALE GENOMIC DNA]</scope>
    <source>
        <strain evidence="3">CCUG 56754</strain>
    </source>
</reference>
<name>A0ABW3LRS4_9BACI</name>
<feature type="domain" description="HTH-like" evidence="1">
    <location>
        <begin position="2"/>
        <end position="40"/>
    </location>
</feature>
<comment type="caution">
    <text evidence="2">The sequence shown here is derived from an EMBL/GenBank/DDBJ whole genome shotgun (WGS) entry which is preliminary data.</text>
</comment>
<proteinExistence type="predicted"/>
<evidence type="ECO:0000313" key="2">
    <source>
        <dbReference type="EMBL" id="MFD1040685.1"/>
    </source>
</evidence>
<keyword evidence="3" id="KW-1185">Reference proteome</keyword>
<dbReference type="Proteomes" id="UP001597040">
    <property type="component" value="Unassembled WGS sequence"/>
</dbReference>
<gene>
    <name evidence="2" type="ORF">ACFQ3N_20185</name>
</gene>
<dbReference type="Pfam" id="PF13276">
    <property type="entry name" value="HTH_21"/>
    <property type="match status" value="1"/>
</dbReference>
<organism evidence="2 3">
    <name type="scientific">Virgibacillus byunsanensis</name>
    <dbReference type="NCBI Taxonomy" id="570945"/>
    <lineage>
        <taxon>Bacteria</taxon>
        <taxon>Bacillati</taxon>
        <taxon>Bacillota</taxon>
        <taxon>Bacilli</taxon>
        <taxon>Bacillales</taxon>
        <taxon>Bacillaceae</taxon>
        <taxon>Virgibacillus</taxon>
    </lineage>
</organism>
<evidence type="ECO:0000313" key="3">
    <source>
        <dbReference type="Proteomes" id="UP001597040"/>
    </source>
</evidence>
<evidence type="ECO:0000259" key="1">
    <source>
        <dbReference type="Pfam" id="PF13276"/>
    </source>
</evidence>
<dbReference type="RefSeq" id="WP_390365008.1">
    <property type="nucleotide sequence ID" value="NZ_JBHTKJ010000076.1"/>
</dbReference>
<sequence>MEAVIETIFKESKNNYGTRKIKIELEKQEYTVSRRKISLSWSKQDLLRTILWLNLRYIRKAGMKHLSK</sequence>
<dbReference type="InterPro" id="IPR025948">
    <property type="entry name" value="HTH-like_dom"/>
</dbReference>
<protein>
    <submittedName>
        <fullName evidence="2">IS3 family transposase</fullName>
    </submittedName>
</protein>
<accession>A0ABW3LRS4</accession>
<dbReference type="EMBL" id="JBHTKJ010000076">
    <property type="protein sequence ID" value="MFD1040685.1"/>
    <property type="molecule type" value="Genomic_DNA"/>
</dbReference>